<feature type="signal peptide" evidence="1">
    <location>
        <begin position="1"/>
        <end position="20"/>
    </location>
</feature>
<dbReference type="EMBL" id="HBEO01016596">
    <property type="protein sequence ID" value="CAD8485675.1"/>
    <property type="molecule type" value="Transcribed_RNA"/>
</dbReference>
<accession>A0A7S0EIV5</accession>
<dbReference type="AlphaFoldDB" id="A0A7S0EIV5"/>
<feature type="chain" id="PRO_5030605029" evidence="1">
    <location>
        <begin position="21"/>
        <end position="255"/>
    </location>
</feature>
<keyword evidence="1" id="KW-0732">Signal</keyword>
<organism evidence="2">
    <name type="scientific">Hanusia phi</name>
    <dbReference type="NCBI Taxonomy" id="3032"/>
    <lineage>
        <taxon>Eukaryota</taxon>
        <taxon>Cryptophyceae</taxon>
        <taxon>Pyrenomonadales</taxon>
        <taxon>Geminigeraceae</taxon>
        <taxon>Hanusia</taxon>
    </lineage>
</organism>
<evidence type="ECO:0000256" key="1">
    <source>
        <dbReference type="SAM" id="SignalP"/>
    </source>
</evidence>
<reference evidence="2" key="1">
    <citation type="submission" date="2021-01" db="EMBL/GenBank/DDBJ databases">
        <authorList>
            <person name="Corre E."/>
            <person name="Pelletier E."/>
            <person name="Niang G."/>
            <person name="Scheremetjew M."/>
            <person name="Finn R."/>
            <person name="Kale V."/>
            <person name="Holt S."/>
            <person name="Cochrane G."/>
            <person name="Meng A."/>
            <person name="Brown T."/>
            <person name="Cohen L."/>
        </authorList>
    </citation>
    <scope>NUCLEOTIDE SEQUENCE</scope>
    <source>
        <strain evidence="2">CCMP325</strain>
    </source>
</reference>
<gene>
    <name evidence="2" type="ORF">HPHI1048_LOCUS11315</name>
</gene>
<name>A0A7S0EIV5_9CRYP</name>
<sequence length="255" mass="28638">MHRYTKLLGLALLALTAVVAHFSWSSNGTEQFFALLTRRELNKAAPGCKWWFCREPQGYGSAAALSATSHPGYTIEETDRLPASEQSLIAPYVTSLWGSYVRPQAAPRHVRIHRRQQRSSSPSAMARDWLPAQIVSQAAADNRAISIVPSGYAPSRAPDSVYYDYAQQQLHDIPARTSSARPEITGYQIVINEPFRARRGREDERVEEAAKLRQKQEKLKRLHRLKLLGTPASITAIKEGGQDYVNKLERDILTN</sequence>
<proteinExistence type="predicted"/>
<protein>
    <submittedName>
        <fullName evidence="2">Uncharacterized protein</fullName>
    </submittedName>
</protein>
<evidence type="ECO:0000313" key="2">
    <source>
        <dbReference type="EMBL" id="CAD8485675.1"/>
    </source>
</evidence>